<dbReference type="GO" id="GO:0042450">
    <property type="term" value="P:L-arginine biosynthetic process via ornithine"/>
    <property type="evidence" value="ECO:0007669"/>
    <property type="project" value="UniProtKB-UniRule"/>
</dbReference>
<comment type="pathway">
    <text evidence="1">Amino-acid biosynthesis; L-arginine biosynthesis; L-arginine from L-ornithine and carbamoyl phosphate: step 1/3.</text>
</comment>
<feature type="binding site" evidence="6">
    <location>
        <begin position="129"/>
        <end position="132"/>
    </location>
    <ligand>
        <name>carbamoyl phosphate</name>
        <dbReference type="ChEBI" id="CHEBI:58228"/>
    </ligand>
</feature>
<dbReference type="InterPro" id="IPR024904">
    <property type="entry name" value="OTCase_ArgI"/>
</dbReference>
<dbReference type="RefSeq" id="WP_115543523.1">
    <property type="nucleotide sequence ID" value="NZ_NXLQ01000022.1"/>
</dbReference>
<dbReference type="GO" id="GO:0019240">
    <property type="term" value="P:citrulline biosynthetic process"/>
    <property type="evidence" value="ECO:0007669"/>
    <property type="project" value="TreeGrafter"/>
</dbReference>
<gene>
    <name evidence="9" type="primary">argF</name>
    <name evidence="9" type="ORF">CQA53_08205</name>
</gene>
<dbReference type="EC" id="2.1.3.3" evidence="3 6"/>
<feature type="domain" description="Aspartate/ornithine carbamoyltransferase Asp/Orn-binding" evidence="7">
    <location>
        <begin position="166"/>
        <end position="317"/>
    </location>
</feature>
<dbReference type="PANTHER" id="PTHR45753:SF3">
    <property type="entry name" value="ORNITHINE TRANSCARBAMYLASE, MITOCHONDRIAL"/>
    <property type="match status" value="1"/>
</dbReference>
<evidence type="ECO:0000259" key="7">
    <source>
        <dbReference type="Pfam" id="PF00185"/>
    </source>
</evidence>
<evidence type="ECO:0000256" key="1">
    <source>
        <dbReference type="ARBA" id="ARBA00004975"/>
    </source>
</evidence>
<dbReference type="Pfam" id="PF00185">
    <property type="entry name" value="OTCace"/>
    <property type="match status" value="1"/>
</dbReference>
<keyword evidence="4 6" id="KW-0808">Transferase</keyword>
<feature type="binding site" evidence="6">
    <location>
        <position position="174"/>
    </location>
    <ligand>
        <name>L-ornithine</name>
        <dbReference type="ChEBI" id="CHEBI:46911"/>
    </ligand>
</feature>
<sequence>MRHFLTLNDFSKAELLEMMKLAIDIKMQHIQGIPTPYLSGKTLAMVFEKSSTRTRVSFQVGIYQLGGFGIFLSNSDLQLGRGEIIRDSAAVISSMVDMIMVRTHMHQRLEEFAKYSSVPVINGLSDAFHPMQLLADYLTMIENGIFVPHRILDGVAHKNIIAMPIVAYIGDGNNMAHSWLMLASKLGFELRLACPKNYQPNQDIVAIAYENAKKSGAKIIITDDIIEVAKAANVITTDTWVSMGQEAEKEQRMRDFKDYKVDSHIMSLAHQDAIFLHCLPAYRGLEVSEEVIDGTQSKIIQEAHNRLHAQKGVMVWLNKQNRITTI</sequence>
<dbReference type="GO" id="GO:0004585">
    <property type="term" value="F:ornithine carbamoyltransferase activity"/>
    <property type="evidence" value="ECO:0007669"/>
    <property type="project" value="UniProtKB-UniRule"/>
</dbReference>
<keyword evidence="6" id="KW-0963">Cytoplasm</keyword>
<comment type="catalytic activity">
    <reaction evidence="5 6">
        <text>carbamoyl phosphate + L-ornithine = L-citrulline + phosphate + H(+)</text>
        <dbReference type="Rhea" id="RHEA:19513"/>
        <dbReference type="ChEBI" id="CHEBI:15378"/>
        <dbReference type="ChEBI" id="CHEBI:43474"/>
        <dbReference type="ChEBI" id="CHEBI:46911"/>
        <dbReference type="ChEBI" id="CHEBI:57743"/>
        <dbReference type="ChEBI" id="CHEBI:58228"/>
        <dbReference type="EC" id="2.1.3.3"/>
    </reaction>
</comment>
<proteinExistence type="inferred from homology"/>
<feature type="binding site" evidence="6">
    <location>
        <position position="238"/>
    </location>
    <ligand>
        <name>L-ornithine</name>
        <dbReference type="ChEBI" id="CHEBI:46911"/>
    </ligand>
</feature>
<dbReference type="InterPro" id="IPR006130">
    <property type="entry name" value="Asp/Orn_carbamoylTrfase"/>
</dbReference>
<evidence type="ECO:0000313" key="9">
    <source>
        <dbReference type="EMBL" id="RDU63591.1"/>
    </source>
</evidence>
<dbReference type="Proteomes" id="UP000256379">
    <property type="component" value="Unassembled WGS sequence"/>
</dbReference>
<dbReference type="AlphaFoldDB" id="A0A3D8IGA0"/>
<dbReference type="InterPro" id="IPR036901">
    <property type="entry name" value="Asp/Orn_carbamoylTrfase_sf"/>
</dbReference>
<evidence type="ECO:0000256" key="6">
    <source>
        <dbReference type="HAMAP-Rule" id="MF_01109"/>
    </source>
</evidence>
<name>A0A3D8IGA0_9HELI</name>
<dbReference type="PRINTS" id="PR00102">
    <property type="entry name" value="OTCASE"/>
</dbReference>
<dbReference type="Pfam" id="PF02729">
    <property type="entry name" value="OTCace_N"/>
    <property type="match status" value="1"/>
</dbReference>
<feature type="domain" description="Aspartate/ornithine carbamoyltransferase carbamoyl-P binding" evidence="8">
    <location>
        <begin position="2"/>
        <end position="142"/>
    </location>
</feature>
<protein>
    <recommendedName>
        <fullName evidence="3 6">Ornithine carbamoyltransferase</fullName>
        <shortName evidence="6">OTCase</shortName>
        <ecNumber evidence="3 6">2.1.3.3</ecNumber>
    </recommendedName>
</protein>
<dbReference type="HAMAP" id="MF_01109">
    <property type="entry name" value="OTCase"/>
    <property type="match status" value="1"/>
</dbReference>
<evidence type="ECO:0000256" key="3">
    <source>
        <dbReference type="ARBA" id="ARBA00013007"/>
    </source>
</evidence>
<dbReference type="Gene3D" id="3.40.50.1370">
    <property type="entry name" value="Aspartate/ornithine carbamoyltransferase"/>
    <property type="match status" value="2"/>
</dbReference>
<comment type="caution">
    <text evidence="9">The sequence shown here is derived from an EMBL/GenBank/DDBJ whole genome shotgun (WGS) entry which is preliminary data.</text>
</comment>
<dbReference type="SUPFAM" id="SSF53671">
    <property type="entry name" value="Aspartate/ornithine carbamoyltransferase"/>
    <property type="match status" value="1"/>
</dbReference>
<dbReference type="PRINTS" id="PR00100">
    <property type="entry name" value="AOTCASE"/>
</dbReference>
<dbReference type="InterPro" id="IPR002292">
    <property type="entry name" value="Orn/put_carbamltrans"/>
</dbReference>
<dbReference type="FunFam" id="3.40.50.1370:FF:000008">
    <property type="entry name" value="Ornithine carbamoyltransferase"/>
    <property type="match status" value="1"/>
</dbReference>
<feature type="binding site" evidence="6">
    <location>
        <position position="78"/>
    </location>
    <ligand>
        <name>carbamoyl phosphate</name>
        <dbReference type="ChEBI" id="CHEBI:58228"/>
    </ligand>
</feature>
<feature type="binding site" evidence="6">
    <location>
        <position position="306"/>
    </location>
    <ligand>
        <name>carbamoyl phosphate</name>
        <dbReference type="ChEBI" id="CHEBI:58228"/>
    </ligand>
</feature>
<dbReference type="NCBIfam" id="TIGR00658">
    <property type="entry name" value="orni_carb_tr"/>
    <property type="match status" value="1"/>
</dbReference>
<feature type="binding site" evidence="6">
    <location>
        <position position="102"/>
    </location>
    <ligand>
        <name>carbamoyl phosphate</name>
        <dbReference type="ChEBI" id="CHEBI:58228"/>
    </ligand>
</feature>
<evidence type="ECO:0000256" key="2">
    <source>
        <dbReference type="ARBA" id="ARBA00007805"/>
    </source>
</evidence>
<evidence type="ECO:0000256" key="4">
    <source>
        <dbReference type="ARBA" id="ARBA00022679"/>
    </source>
</evidence>
<dbReference type="NCBIfam" id="NF001986">
    <property type="entry name" value="PRK00779.1"/>
    <property type="match status" value="1"/>
</dbReference>
<accession>A0A3D8IGA0</accession>
<dbReference type="InterPro" id="IPR006131">
    <property type="entry name" value="Asp_carbamoyltransf_Asp/Orn-bd"/>
</dbReference>
<dbReference type="PROSITE" id="PS00097">
    <property type="entry name" value="CARBAMOYLTRANSFERASE"/>
    <property type="match status" value="1"/>
</dbReference>
<dbReference type="PANTHER" id="PTHR45753">
    <property type="entry name" value="ORNITHINE CARBAMOYLTRANSFERASE, MITOCHONDRIAL"/>
    <property type="match status" value="1"/>
</dbReference>
<feature type="binding site" evidence="6">
    <location>
        <begin position="242"/>
        <end position="243"/>
    </location>
    <ligand>
        <name>L-ornithine</name>
        <dbReference type="ChEBI" id="CHEBI:46911"/>
    </ligand>
</feature>
<comment type="similarity">
    <text evidence="2 6">Belongs to the aspartate/ornithine carbamoyltransferase superfamily. OTCase family.</text>
</comment>
<evidence type="ECO:0000259" key="8">
    <source>
        <dbReference type="Pfam" id="PF02729"/>
    </source>
</evidence>
<dbReference type="GO" id="GO:0016597">
    <property type="term" value="F:amino acid binding"/>
    <property type="evidence" value="ECO:0007669"/>
    <property type="project" value="InterPro"/>
</dbReference>
<dbReference type="EMBL" id="NXLQ01000022">
    <property type="protein sequence ID" value="RDU63591.1"/>
    <property type="molecule type" value="Genomic_DNA"/>
</dbReference>
<evidence type="ECO:0000313" key="10">
    <source>
        <dbReference type="Proteomes" id="UP000256379"/>
    </source>
</evidence>
<evidence type="ECO:0000256" key="5">
    <source>
        <dbReference type="ARBA" id="ARBA00048772"/>
    </source>
</evidence>
<keyword evidence="10" id="KW-1185">Reference proteome</keyword>
<feature type="binding site" evidence="6">
    <location>
        <begin position="278"/>
        <end position="279"/>
    </location>
    <ligand>
        <name>carbamoyl phosphate</name>
        <dbReference type="ChEBI" id="CHEBI:58228"/>
    </ligand>
</feature>
<dbReference type="GO" id="GO:0005737">
    <property type="term" value="C:cytoplasm"/>
    <property type="evidence" value="ECO:0007669"/>
    <property type="project" value="UniProtKB-SubCell"/>
</dbReference>
<organism evidence="9 10">
    <name type="scientific">Helicobacter didelphidarum</name>
    <dbReference type="NCBI Taxonomy" id="2040648"/>
    <lineage>
        <taxon>Bacteria</taxon>
        <taxon>Pseudomonadati</taxon>
        <taxon>Campylobacterota</taxon>
        <taxon>Epsilonproteobacteria</taxon>
        <taxon>Campylobacterales</taxon>
        <taxon>Helicobacteraceae</taxon>
        <taxon>Helicobacter</taxon>
    </lineage>
</organism>
<reference evidence="9 10" key="1">
    <citation type="submission" date="2018-04" db="EMBL/GenBank/DDBJ databases">
        <title>Novel Campyloabacter and Helicobacter Species and Strains.</title>
        <authorList>
            <person name="Mannion A.J."/>
            <person name="Shen Z."/>
            <person name="Fox J.G."/>
        </authorList>
    </citation>
    <scope>NUCLEOTIDE SEQUENCE [LARGE SCALE GENOMIC DNA]</scope>
    <source>
        <strain evidence="9 10">MIT 17-337</strain>
    </source>
</reference>
<feature type="binding site" evidence="6">
    <location>
        <begin position="51"/>
        <end position="54"/>
    </location>
    <ligand>
        <name>carbamoyl phosphate</name>
        <dbReference type="ChEBI" id="CHEBI:58228"/>
    </ligand>
</feature>
<comment type="subcellular location">
    <subcellularLocation>
        <location evidence="6">Cytoplasm</location>
    </subcellularLocation>
</comment>
<dbReference type="InterPro" id="IPR006132">
    <property type="entry name" value="Asp/Orn_carbamoyltranf_P-bd"/>
</dbReference>
<dbReference type="OrthoDB" id="9802587at2"/>